<dbReference type="Gene3D" id="3.90.280.10">
    <property type="entry name" value="PEBP-like"/>
    <property type="match status" value="1"/>
</dbReference>
<sequence>MLEHIPAWMGRIFTNVRAGHERLAIVRAGLQGTAPMIPLSSPAFAAGGRLPIRFTADGEGVSPPLVWGEVPAGTASIALIVEDPDAPTPNPLVHGLLWDLPGDLRQVDEGEIAEGKEATVGSVGRNSYLAQAWLPPDPPTGHGEHDYIFQLFALAQSIDLGPGPGRSDIVKAMDGQVLGVGVLVGTYSRGDPAPVGHIGPGLARG</sequence>
<dbReference type="InterPro" id="IPR008914">
    <property type="entry name" value="PEBP"/>
</dbReference>
<gene>
    <name evidence="1" type="ORF">SFOMI_4792</name>
</gene>
<reference evidence="1 2" key="1">
    <citation type="journal article" date="2013" name="Biodegradation">
        <title>Occurrence of 4-tert-butylphenol (4-t-BP) biodegradation in an aquatic sample caused by the presence of Spirodela polyrrhiza and isolation of a 4-t-BP-utilizing bacterium.</title>
        <authorList>
            <person name="Ogata Y."/>
            <person name="Toyama T."/>
            <person name="Yu N."/>
            <person name="Wang X."/>
            <person name="Sei K."/>
            <person name="Ike M."/>
        </authorList>
    </citation>
    <scope>NUCLEOTIDE SEQUENCE [LARGE SCALE GENOMIC DNA]</scope>
    <source>
        <strain evidence="1 2">OMI</strain>
    </source>
</reference>
<dbReference type="EMBL" id="BEWI01000032">
    <property type="protein sequence ID" value="GAY24212.1"/>
    <property type="molecule type" value="Genomic_DNA"/>
</dbReference>
<proteinExistence type="predicted"/>
<dbReference type="NCBIfam" id="TIGR00481">
    <property type="entry name" value="YbhB/YbcL family Raf kinase inhibitor-like protein"/>
    <property type="match status" value="1"/>
</dbReference>
<dbReference type="Proteomes" id="UP000221538">
    <property type="component" value="Unassembled WGS sequence"/>
</dbReference>
<evidence type="ECO:0000313" key="2">
    <source>
        <dbReference type="Proteomes" id="UP000221538"/>
    </source>
</evidence>
<comment type="caution">
    <text evidence="1">The sequence shown here is derived from an EMBL/GenBank/DDBJ whole genome shotgun (WGS) entry which is preliminary data.</text>
</comment>
<accession>A0A292ZHM0</accession>
<organism evidence="1 2">
    <name type="scientific">Sphingobium fuliginis (strain ATCC 27551)</name>
    <dbReference type="NCBI Taxonomy" id="336203"/>
    <lineage>
        <taxon>Bacteria</taxon>
        <taxon>Pseudomonadati</taxon>
        <taxon>Pseudomonadota</taxon>
        <taxon>Alphaproteobacteria</taxon>
        <taxon>Sphingomonadales</taxon>
        <taxon>Sphingomonadaceae</taxon>
        <taxon>Sphingobium</taxon>
    </lineage>
</organism>
<dbReference type="PANTHER" id="PTHR30289:SF1">
    <property type="entry name" value="PEBP (PHOSPHATIDYLETHANOLAMINE-BINDING PROTEIN) FAMILY PROTEIN"/>
    <property type="match status" value="1"/>
</dbReference>
<dbReference type="Pfam" id="PF01161">
    <property type="entry name" value="PBP"/>
    <property type="match status" value="1"/>
</dbReference>
<dbReference type="RefSeq" id="WP_048575583.1">
    <property type="nucleotide sequence ID" value="NZ_BEWI01000032.1"/>
</dbReference>
<dbReference type="SUPFAM" id="SSF49777">
    <property type="entry name" value="PEBP-like"/>
    <property type="match status" value="1"/>
</dbReference>
<dbReference type="InterPro" id="IPR036610">
    <property type="entry name" value="PEBP-like_sf"/>
</dbReference>
<dbReference type="AlphaFoldDB" id="A0A292ZHM0"/>
<evidence type="ECO:0000313" key="1">
    <source>
        <dbReference type="EMBL" id="GAY24212.1"/>
    </source>
</evidence>
<reference evidence="1 2" key="2">
    <citation type="journal article" date="2013" name="Environ. Sci. Technol.">
        <title>The 4-tert-butylphenol-utilizing bacterium Sphingobium fuliginis OMI can degrade bisphenols via phenolic ring hydroxylation and meta-cleavage pathway.</title>
        <authorList>
            <person name="Ogata Y."/>
            <person name="Goda S."/>
            <person name="Toyama T."/>
            <person name="Sei K."/>
            <person name="Ike M."/>
        </authorList>
    </citation>
    <scope>NUCLEOTIDE SEQUENCE [LARGE SCALE GENOMIC DNA]</scope>
    <source>
        <strain evidence="1 2">OMI</strain>
    </source>
</reference>
<protein>
    <submittedName>
        <fullName evidence="1">UPF0098 protein MTH_273</fullName>
    </submittedName>
</protein>
<dbReference type="PANTHER" id="PTHR30289">
    <property type="entry name" value="UNCHARACTERIZED PROTEIN YBCL-RELATED"/>
    <property type="match status" value="1"/>
</dbReference>
<dbReference type="InterPro" id="IPR005247">
    <property type="entry name" value="YbhB_YbcL/LppC-like"/>
</dbReference>
<dbReference type="CDD" id="cd00865">
    <property type="entry name" value="PEBP_bact_arch"/>
    <property type="match status" value="1"/>
</dbReference>
<name>A0A292ZHM0_SPHSA</name>